<keyword evidence="2" id="KW-1185">Reference proteome</keyword>
<proteinExistence type="predicted"/>
<dbReference type="EMBL" id="CALNXK010000113">
    <property type="protein sequence ID" value="CAH3159024.1"/>
    <property type="molecule type" value="Genomic_DNA"/>
</dbReference>
<sequence>MLHLLLGVNDDLIAAEAKYHKNCYSLYTAEKVRDDKGESSNESQHENAFKQLVEELRPGLEQGRAFDMASLLIKYQDYLSEKGVPGDGYTSQRLKDRLKSSFGEEITFHQQLGKAKLELIYSSNVKLQDVINVWAIAQSNQEDDGNCKRIASLAGGIRAEMTTCSGITARPLDVKQVVPNSLYWLIRFLVTGEAGKTNCRSQCSNTSNEHQILSICQDIIHCSTNGRVKTPKHAGLAITVHHLTSSRRLITLLNKMGHCSSYDEMRAIDTSAALEVLAKANEFGMVIPSNISPGPFIQIAADNNDLNEETLDGKNTTHATTMVVYQRKAFGPDLPPAPLVDHTTKRRSLQSSSSIYDIHECYAHGRRPAVSAYVNQVENKWFEDGKECFIDASQSDEVWRLMRLHPSSLQQASEPGNNQPVQGWSGFNAILFPEMAYESNIGYCPMIDGNSTEYSTIYTVLKHAQKLTSALGQQDTVVTFDFLIYMKAKQIQWRYPEEFVKVITRMGGFHIALNYLGLIGKKYLDSGLDDLLIESGVYAAGTTAALMKGKSYNRGVRAHKLVSEAMFRLMWSAFVEWYASADDVSLNEEERVLQCISDGIHALQQDQGNVSETVAQLGDDLRELSTLFKTFKEKTRAASKTLLFWEQYIEMVDILLQFIKAERSGNWDLYLSALAEMTPHCFAMDRPNYAQWLPVYIADMNMLESRHRKVHEEFLAGNFSVSRSGLPFSQMSTDMALEQSINADSKSKGGIVGMSQSPAALERWFLTAHERASVRHKEAAPKRVKQDKEDVKKLIRCFLSELMINPFNANTESLVNFATGVVLPEEVADALLASRSKGQEQMKTFVKKRIQTIEVSYWDAIPKLGIKTFSSMTKKVKVKAGDEKSITVHADRDLFGRLLIVPNARQINSMEVLSYELSPIPCSLAHQDRSLRNNTKSHLAGIIEKLGL</sequence>
<organism evidence="1 2">
    <name type="scientific">Porites lobata</name>
    <dbReference type="NCBI Taxonomy" id="104759"/>
    <lineage>
        <taxon>Eukaryota</taxon>
        <taxon>Metazoa</taxon>
        <taxon>Cnidaria</taxon>
        <taxon>Anthozoa</taxon>
        <taxon>Hexacorallia</taxon>
        <taxon>Scleractinia</taxon>
        <taxon>Fungiina</taxon>
        <taxon>Poritidae</taxon>
        <taxon>Porites</taxon>
    </lineage>
</organism>
<reference evidence="1 2" key="1">
    <citation type="submission" date="2022-05" db="EMBL/GenBank/DDBJ databases">
        <authorList>
            <consortium name="Genoscope - CEA"/>
            <person name="William W."/>
        </authorList>
    </citation>
    <scope>NUCLEOTIDE SEQUENCE [LARGE SCALE GENOMIC DNA]</scope>
</reference>
<name>A0ABN8Q7Q9_9CNID</name>
<protein>
    <submittedName>
        <fullName evidence="1">Uncharacterized protein</fullName>
    </submittedName>
</protein>
<dbReference type="Proteomes" id="UP001159405">
    <property type="component" value="Unassembled WGS sequence"/>
</dbReference>
<evidence type="ECO:0000313" key="1">
    <source>
        <dbReference type="EMBL" id="CAH3159024.1"/>
    </source>
</evidence>
<gene>
    <name evidence="1" type="ORF">PLOB_00003582</name>
</gene>
<dbReference type="PANTHER" id="PTHR46704">
    <property type="entry name" value="CXC DOMAIN-CONTAINING PROTEIN-RELATED"/>
    <property type="match status" value="1"/>
</dbReference>
<dbReference type="PANTHER" id="PTHR46704:SF1">
    <property type="entry name" value="TELOMERE LENGTH REGULATION PROTEIN TEL2 HOMOLOG"/>
    <property type="match status" value="1"/>
</dbReference>
<accession>A0ABN8Q7Q9</accession>
<evidence type="ECO:0000313" key="2">
    <source>
        <dbReference type="Proteomes" id="UP001159405"/>
    </source>
</evidence>
<comment type="caution">
    <text evidence="1">The sequence shown here is derived from an EMBL/GenBank/DDBJ whole genome shotgun (WGS) entry which is preliminary data.</text>
</comment>